<proteinExistence type="inferred from homology"/>
<feature type="domain" description="CBM6" evidence="4">
    <location>
        <begin position="290"/>
        <end position="419"/>
    </location>
</feature>
<organism evidence="5 6">
    <name type="scientific">Amycolatopsis ultiminotia</name>
    <dbReference type="NCBI Taxonomy" id="543629"/>
    <lineage>
        <taxon>Bacteria</taxon>
        <taxon>Bacillati</taxon>
        <taxon>Actinomycetota</taxon>
        <taxon>Actinomycetes</taxon>
        <taxon>Pseudonocardiales</taxon>
        <taxon>Pseudonocardiaceae</taxon>
        <taxon>Amycolatopsis</taxon>
    </lineage>
</organism>
<dbReference type="Gene3D" id="2.60.120.260">
    <property type="entry name" value="Galactose-binding domain-like"/>
    <property type="match status" value="2"/>
</dbReference>
<dbReference type="InterPro" id="IPR051816">
    <property type="entry name" value="Glycosyl_Hydrolase_31"/>
</dbReference>
<keyword evidence="3" id="KW-0732">Signal</keyword>
<dbReference type="Gene3D" id="2.60.40.1180">
    <property type="entry name" value="Golgi alpha-mannosidase II"/>
    <property type="match status" value="2"/>
</dbReference>
<dbReference type="InterPro" id="IPR005084">
    <property type="entry name" value="CBM6"/>
</dbReference>
<dbReference type="Pfam" id="PF03422">
    <property type="entry name" value="CBM_6"/>
    <property type="match status" value="1"/>
</dbReference>
<dbReference type="PANTHER" id="PTHR43863">
    <property type="entry name" value="HYDROLASE, PUTATIVE (AFU_ORTHOLOGUE AFUA_1G03140)-RELATED"/>
    <property type="match status" value="1"/>
</dbReference>
<dbReference type="PROSITE" id="PS51175">
    <property type="entry name" value="CBM6"/>
    <property type="match status" value="2"/>
</dbReference>
<dbReference type="Pfam" id="PF01055">
    <property type="entry name" value="Glyco_hydro_31_2nd"/>
    <property type="match status" value="1"/>
</dbReference>
<name>A0ABP6YAL5_9PSEU</name>
<keyword evidence="2 5" id="KW-0378">Hydrolase</keyword>
<evidence type="ECO:0000259" key="4">
    <source>
        <dbReference type="PROSITE" id="PS51175"/>
    </source>
</evidence>
<dbReference type="RefSeq" id="WP_344868097.1">
    <property type="nucleotide sequence ID" value="NZ_BAAAZN010000023.1"/>
</dbReference>
<feature type="domain" description="CBM6" evidence="4">
    <location>
        <begin position="140"/>
        <end position="269"/>
    </location>
</feature>
<dbReference type="Pfam" id="PF21365">
    <property type="entry name" value="Glyco_hydro_31_3rd"/>
    <property type="match status" value="1"/>
</dbReference>
<reference evidence="6" key="1">
    <citation type="journal article" date="2019" name="Int. J. Syst. Evol. Microbiol.">
        <title>The Global Catalogue of Microorganisms (GCM) 10K type strain sequencing project: providing services to taxonomists for standard genome sequencing and annotation.</title>
        <authorList>
            <consortium name="The Broad Institute Genomics Platform"/>
            <consortium name="The Broad Institute Genome Sequencing Center for Infectious Disease"/>
            <person name="Wu L."/>
            <person name="Ma J."/>
        </authorList>
    </citation>
    <scope>NUCLEOTIDE SEQUENCE [LARGE SCALE GENOMIC DNA]</scope>
    <source>
        <strain evidence="6">JCM 16898</strain>
    </source>
</reference>
<dbReference type="EMBL" id="BAAAZN010000023">
    <property type="protein sequence ID" value="GAA3579483.1"/>
    <property type="molecule type" value="Genomic_DNA"/>
</dbReference>
<dbReference type="Pfam" id="PF17137">
    <property type="entry name" value="DUF5110"/>
    <property type="match status" value="1"/>
</dbReference>
<dbReference type="SUPFAM" id="SSF49785">
    <property type="entry name" value="Galactose-binding domain-like"/>
    <property type="match status" value="2"/>
</dbReference>
<dbReference type="PANTHER" id="PTHR43863:SF2">
    <property type="entry name" value="MALTASE-GLUCOAMYLASE"/>
    <property type="match status" value="1"/>
</dbReference>
<dbReference type="InterPro" id="IPR033403">
    <property type="entry name" value="DUF5110"/>
</dbReference>
<protein>
    <submittedName>
        <fullName evidence="5">Glycoside hydrolase family 31 protein</fullName>
    </submittedName>
</protein>
<dbReference type="Gene3D" id="3.20.20.80">
    <property type="entry name" value="Glycosidases"/>
    <property type="match status" value="1"/>
</dbReference>
<sequence>MRSTAGILKRIGILGAAACVVVTGLASPPATASVRAQTVTADDARFQVLSPTLIRTEYAGDGAFADPVTYNAIGRGSFTKTPFTSTVTDGVLTIKTSALNLSYRLGSGPFGAGNLSVRQTTGQTQVTAAPWRHLTCAAGALCEAEDLAHDGAGVATDHGGYTGTGFLAGFEGDGATVSTDAEVPADGTYPLSTRYANGVGGDDQHVTRTLSVSVDGGAAQKLDLPVTADWDTWSVASAAVPLSAGHHTIALTRAPGDSGNVNVDSLAVLDQGAQYPPASARAIGGCGFGTSCEAEDGRMSGQAEIATDHTGYAGTGFAAELKQGAGFGQRIENVPADGTYALHLRYANGTGGDGVHDTRTVDVTAGGVTQQLKLPPTTDWDTWSTASIRLDLKAGTDDVTFGCPDEASCHVNADTLSVTGLDETTPQPHFGLGRYRRGYDGVDGAKGTPATAEGLLHQDGWYLLDDTSSAFYEQSTGKVTQRPAHGGKPYQDGYFFGFGHDYQGGLQALSQLTGPPGLLPRWAYGVWYSEYIDRTEADYRDTVLPRFRSEGVPLDVLVVDTDFKSPDTWNGWEMDKAKFPDPQEFFAWAHGEDLHTTLNVHPSIQESDPQYAKASETAKGKLAPGCGDGCRVFDWGDPDQLKAYQDLHTDLTKAGNDFWWLDWCCDASQSTLAGVTPDAWINQHYAANTPGRGFVLSRAYGSMQAGGYGNPTSVPTGPWADKRTTVHFTGDTLSTWGTLAMEVGATPNESAATGLSAVSHDIGGHVDTTGLAGSETYIDQDGQQKQTWKLPDDLYARWVQLGAFQPIDRLHSNHSDRLPWQYGPEANASAAKFLNLRENLVPYSYSLAHEASTTGVPVVRPTYLQYPEEPAAYSAASSEYFYGPDVLVAPVSTPGTKADTTVWFPPGQWTDYFTGRTYQGGTTQSVSTDLGTMPVFLRAGGILATHTADVAHDATADQLTVTAAAGAPGSFSLYEDDGGHADRSATTEITYAEKDGGHTLSVAPAKGEYAGQPAQRTWTVALTGLTAEPANVTVNGNPATGSWDGTKQVLTVRVENQPLGQPLTVTAR</sequence>
<gene>
    <name evidence="5" type="ORF">GCM10022222_75400</name>
</gene>
<dbReference type="InterPro" id="IPR017853">
    <property type="entry name" value="GH"/>
</dbReference>
<keyword evidence="6" id="KW-1185">Reference proteome</keyword>
<comment type="similarity">
    <text evidence="1 2">Belongs to the glycosyl hydrolase 31 family.</text>
</comment>
<dbReference type="SUPFAM" id="SSF51011">
    <property type="entry name" value="Glycosyl hydrolase domain"/>
    <property type="match status" value="1"/>
</dbReference>
<dbReference type="CDD" id="cd04083">
    <property type="entry name" value="CBM35_Lmo2446-like"/>
    <property type="match status" value="2"/>
</dbReference>
<dbReference type="Pfam" id="PF16990">
    <property type="entry name" value="CBM_35"/>
    <property type="match status" value="1"/>
</dbReference>
<feature type="signal peptide" evidence="3">
    <location>
        <begin position="1"/>
        <end position="32"/>
    </location>
</feature>
<evidence type="ECO:0000313" key="6">
    <source>
        <dbReference type="Proteomes" id="UP001500689"/>
    </source>
</evidence>
<dbReference type="InterPro" id="IPR008979">
    <property type="entry name" value="Galactose-bd-like_sf"/>
</dbReference>
<dbReference type="GO" id="GO:0016787">
    <property type="term" value="F:hydrolase activity"/>
    <property type="evidence" value="ECO:0007669"/>
    <property type="project" value="UniProtKB-KW"/>
</dbReference>
<dbReference type="InterPro" id="IPR000322">
    <property type="entry name" value="Glyco_hydro_31_TIM"/>
</dbReference>
<dbReference type="SUPFAM" id="SSF51445">
    <property type="entry name" value="(Trans)glycosidases"/>
    <property type="match status" value="1"/>
</dbReference>
<evidence type="ECO:0000256" key="2">
    <source>
        <dbReference type="RuleBase" id="RU361185"/>
    </source>
</evidence>
<dbReference type="InterPro" id="IPR013780">
    <property type="entry name" value="Glyco_hydro_b"/>
</dbReference>
<dbReference type="Proteomes" id="UP001500689">
    <property type="component" value="Unassembled WGS sequence"/>
</dbReference>
<accession>A0ABP6YAL5</accession>
<keyword evidence="2" id="KW-0326">Glycosidase</keyword>
<evidence type="ECO:0000313" key="5">
    <source>
        <dbReference type="EMBL" id="GAA3579483.1"/>
    </source>
</evidence>
<comment type="caution">
    <text evidence="5">The sequence shown here is derived from an EMBL/GenBank/DDBJ whole genome shotgun (WGS) entry which is preliminary data.</text>
</comment>
<evidence type="ECO:0000256" key="3">
    <source>
        <dbReference type="SAM" id="SignalP"/>
    </source>
</evidence>
<evidence type="ECO:0000256" key="1">
    <source>
        <dbReference type="ARBA" id="ARBA00007806"/>
    </source>
</evidence>
<dbReference type="InterPro" id="IPR048395">
    <property type="entry name" value="Glyco_hydro_31_C"/>
</dbReference>
<feature type="chain" id="PRO_5046178290" evidence="3">
    <location>
        <begin position="33"/>
        <end position="1068"/>
    </location>
</feature>